<accession>A0ABU0ZXU0</accession>
<evidence type="ECO:0000313" key="5">
    <source>
        <dbReference type="Proteomes" id="UP001230915"/>
    </source>
</evidence>
<dbReference type="InterPro" id="IPR000352">
    <property type="entry name" value="Pep_chain_release_fac_I"/>
</dbReference>
<feature type="region of interest" description="Disordered" evidence="2">
    <location>
        <begin position="96"/>
        <end position="134"/>
    </location>
</feature>
<dbReference type="InterPro" id="IPR045853">
    <property type="entry name" value="Pep_chain_release_fac_I_sf"/>
</dbReference>
<gene>
    <name evidence="4" type="primary">arfB</name>
    <name evidence="4" type="ORF">RBU60_01720</name>
</gene>
<comment type="caution">
    <text evidence="4">The sequence shown here is derived from an EMBL/GenBank/DDBJ whole genome shotgun (WGS) entry which is preliminary data.</text>
</comment>
<dbReference type="Pfam" id="PF00472">
    <property type="entry name" value="RF-1"/>
    <property type="match status" value="1"/>
</dbReference>
<reference evidence="4 5" key="1">
    <citation type="submission" date="2023-08" db="EMBL/GenBank/DDBJ databases">
        <title>Mesonia sp. MT50, isolated from deep-sea sediment of the Mariana Trench.</title>
        <authorList>
            <person name="Fu H."/>
        </authorList>
    </citation>
    <scope>NUCLEOTIDE SEQUENCE [LARGE SCALE GENOMIC DNA]</scope>
    <source>
        <strain evidence="4 5">MT50</strain>
    </source>
</reference>
<dbReference type="Proteomes" id="UP001230915">
    <property type="component" value="Unassembled WGS sequence"/>
</dbReference>
<dbReference type="Gene3D" id="3.30.160.20">
    <property type="match status" value="1"/>
</dbReference>
<evidence type="ECO:0000256" key="2">
    <source>
        <dbReference type="SAM" id="MobiDB-lite"/>
    </source>
</evidence>
<evidence type="ECO:0000313" key="4">
    <source>
        <dbReference type="EMBL" id="MDQ7916277.1"/>
    </source>
</evidence>
<dbReference type="PANTHER" id="PTHR47814">
    <property type="entry name" value="PEPTIDYL-TRNA HYDROLASE ARFB"/>
    <property type="match status" value="1"/>
</dbReference>
<sequence>MFSKEELVKEVDFKAVLSGGPGGQHANKTSTKVVLSWSLENTQLFTEEEKERLQDKLSAKLTKEQVLQLSSDHSRSQHKNKEVVIKKFLKLIEQGLHIPRKRKKTKPSKASKKKRLENKKRKSQLKVNRKKPKL</sequence>
<dbReference type="RefSeq" id="WP_308862893.1">
    <property type="nucleotide sequence ID" value="NZ_JAVHUL010000003.1"/>
</dbReference>
<keyword evidence="4" id="KW-0378">Hydrolase</keyword>
<dbReference type="GO" id="GO:0004045">
    <property type="term" value="F:peptidyl-tRNA hydrolase activity"/>
    <property type="evidence" value="ECO:0007669"/>
    <property type="project" value="UniProtKB-EC"/>
</dbReference>
<organism evidence="4 5">
    <name type="scientific">Mesonia profundi</name>
    <dbReference type="NCBI Taxonomy" id="3070998"/>
    <lineage>
        <taxon>Bacteria</taxon>
        <taxon>Pseudomonadati</taxon>
        <taxon>Bacteroidota</taxon>
        <taxon>Flavobacteriia</taxon>
        <taxon>Flavobacteriales</taxon>
        <taxon>Flavobacteriaceae</taxon>
        <taxon>Mesonia</taxon>
    </lineage>
</organism>
<evidence type="ECO:0000259" key="3">
    <source>
        <dbReference type="Pfam" id="PF00472"/>
    </source>
</evidence>
<dbReference type="NCBIfam" id="NF006718">
    <property type="entry name" value="PRK09256.1"/>
    <property type="match status" value="1"/>
</dbReference>
<dbReference type="SUPFAM" id="SSF75620">
    <property type="entry name" value="Release factor"/>
    <property type="match status" value="1"/>
</dbReference>
<name>A0ABU0ZXU0_9FLAO</name>
<feature type="domain" description="Prokaryotic-type class I peptide chain release factors" evidence="3">
    <location>
        <begin position="9"/>
        <end position="129"/>
    </location>
</feature>
<proteinExistence type="inferred from homology"/>
<dbReference type="PANTHER" id="PTHR47814:SF1">
    <property type="entry name" value="PEPTIDYL-TRNA HYDROLASE ARFB"/>
    <property type="match status" value="1"/>
</dbReference>
<protein>
    <submittedName>
        <fullName evidence="4">Alternative ribosome rescue aminoacyl-tRNA hydrolase ArfB</fullName>
        <ecNumber evidence="4">3.1.1.29</ecNumber>
    </submittedName>
</protein>
<comment type="similarity">
    <text evidence="1">Belongs to the prokaryotic/mitochondrial release factor family.</text>
</comment>
<dbReference type="EC" id="3.1.1.29" evidence="4"/>
<keyword evidence="5" id="KW-1185">Reference proteome</keyword>
<evidence type="ECO:0000256" key="1">
    <source>
        <dbReference type="ARBA" id="ARBA00010835"/>
    </source>
</evidence>
<dbReference type="EMBL" id="JAVHUL010000003">
    <property type="protein sequence ID" value="MDQ7916277.1"/>
    <property type="molecule type" value="Genomic_DNA"/>
</dbReference>
<feature type="compositionally biased region" description="Basic residues" evidence="2">
    <location>
        <begin position="98"/>
        <end position="134"/>
    </location>
</feature>